<dbReference type="OrthoDB" id="294702at2759"/>
<name>A0A194W4G0_CYTMA</name>
<keyword evidence="3" id="KW-1185">Reference proteome</keyword>
<organism evidence="2 3">
    <name type="scientific">Cytospora mali</name>
    <name type="common">Apple Valsa canker fungus</name>
    <name type="synonym">Valsa mali</name>
    <dbReference type="NCBI Taxonomy" id="578113"/>
    <lineage>
        <taxon>Eukaryota</taxon>
        <taxon>Fungi</taxon>
        <taxon>Dikarya</taxon>
        <taxon>Ascomycota</taxon>
        <taxon>Pezizomycotina</taxon>
        <taxon>Sordariomycetes</taxon>
        <taxon>Sordariomycetidae</taxon>
        <taxon>Diaporthales</taxon>
        <taxon>Cytosporaceae</taxon>
        <taxon>Cytospora</taxon>
    </lineage>
</organism>
<gene>
    <name evidence="2" type="ORF">VM1G_06383</name>
</gene>
<dbReference type="SMR" id="A0A194W4G0"/>
<feature type="domain" description="AB hydrolase-1" evidence="1">
    <location>
        <begin position="141"/>
        <end position="395"/>
    </location>
</feature>
<dbReference type="PANTHER" id="PTHR45763:SF46">
    <property type="entry name" value="AB HYDROLASE-1 DOMAIN-CONTAINING PROTEIN"/>
    <property type="match status" value="1"/>
</dbReference>
<dbReference type="Pfam" id="PF00561">
    <property type="entry name" value="Abhydrolase_1"/>
    <property type="match status" value="1"/>
</dbReference>
<sequence>MYDVNPAAITRILEFSFSISKVLWSMLRTTVERLRHCRAYQHVFETRDFCPVSKPTQPWMIMPSAVGSHSLRTASFHTRISVCGHQCIYSNALFFKGRWCSGTQRFYHIHVDQRTMSPRVLTLPDGRKIEYLISGAEDGFPMVFIHGTPGAYIVNPTMSALCDEKKIKLITMSRAGYGSSTRNKGRRVVDVVADIQALLKHLRIEKCVVGGWSGGGPHSLACAARLPGCIASLVIAGQAPYGADGLDFHAGQGKANVDEIGVALKGEEELQRYCEAERPGMLAADVKQLTEALSSLFPEVDREALFESHAMGQNMLDSNREAYKHNSNGRVDDMLSFVQPWGFELNEVEVPVFLYHGSEDKMVPLAHGEWVAQHLPQGKVKAHLLQGEGHISVFLGRMEEMLDGLLAVAVAGQQVCVCARCT</sequence>
<evidence type="ECO:0000313" key="2">
    <source>
        <dbReference type="EMBL" id="KUI70973.1"/>
    </source>
</evidence>
<evidence type="ECO:0000313" key="3">
    <source>
        <dbReference type="Proteomes" id="UP000078559"/>
    </source>
</evidence>
<dbReference type="Gene3D" id="3.40.50.1820">
    <property type="entry name" value="alpha/beta hydrolase"/>
    <property type="match status" value="1"/>
</dbReference>
<protein>
    <submittedName>
        <fullName evidence="2">Proline iminopeptidase</fullName>
    </submittedName>
</protein>
<dbReference type="SUPFAM" id="SSF53474">
    <property type="entry name" value="alpha/beta-Hydrolases"/>
    <property type="match status" value="1"/>
</dbReference>
<dbReference type="AlphaFoldDB" id="A0A194W4G0"/>
<dbReference type="InterPro" id="IPR000073">
    <property type="entry name" value="AB_hydrolase_1"/>
</dbReference>
<dbReference type="InterPro" id="IPR029058">
    <property type="entry name" value="AB_hydrolase_fold"/>
</dbReference>
<reference evidence="2" key="1">
    <citation type="submission" date="2014-12" db="EMBL/GenBank/DDBJ databases">
        <title>Genome Sequence of Valsa Canker Pathogens Uncovers a Specific Adaption of Colonization on Woody Bark.</title>
        <authorList>
            <person name="Yin Z."/>
            <person name="Liu H."/>
            <person name="Gao X."/>
            <person name="Li Z."/>
            <person name="Song N."/>
            <person name="Ke X."/>
            <person name="Dai Q."/>
            <person name="Wu Y."/>
            <person name="Sun Y."/>
            <person name="Xu J.-R."/>
            <person name="Kang Z.K."/>
            <person name="Wang L."/>
            <person name="Huang L."/>
        </authorList>
    </citation>
    <scope>NUCLEOTIDE SEQUENCE [LARGE SCALE GENOMIC DNA]</scope>
    <source>
        <strain evidence="2">03-8</strain>
    </source>
</reference>
<dbReference type="PANTHER" id="PTHR45763">
    <property type="entry name" value="HYDROLASE, ALPHA/BETA FOLD FAMILY PROTEIN, EXPRESSED-RELATED"/>
    <property type="match status" value="1"/>
</dbReference>
<accession>A0A194W4G0</accession>
<proteinExistence type="predicted"/>
<dbReference type="EMBL" id="CM003103">
    <property type="protein sequence ID" value="KUI70973.1"/>
    <property type="molecule type" value="Genomic_DNA"/>
</dbReference>
<evidence type="ECO:0000259" key="1">
    <source>
        <dbReference type="Pfam" id="PF00561"/>
    </source>
</evidence>
<dbReference type="Proteomes" id="UP000078559">
    <property type="component" value="Chromosome 6"/>
</dbReference>